<evidence type="ECO:0000313" key="3">
    <source>
        <dbReference type="Proteomes" id="UP000552241"/>
    </source>
</evidence>
<keyword evidence="3" id="KW-1185">Reference proteome</keyword>
<gene>
    <name evidence="2" type="ORF">HU137_09160</name>
</gene>
<dbReference type="Proteomes" id="UP000552241">
    <property type="component" value="Unassembled WGS sequence"/>
</dbReference>
<evidence type="ECO:0000256" key="1">
    <source>
        <dbReference type="SAM" id="MobiDB-lite"/>
    </source>
</evidence>
<comment type="caution">
    <text evidence="2">The sequence shown here is derived from an EMBL/GenBank/DDBJ whole genome shotgun (WGS) entry which is preliminary data.</text>
</comment>
<sequence length="85" mass="8948">MKKFGLLIAGAFILASCDATPGGNQNVLPVVHEGVAEEMDHHGGDHAHEGHEAQKEHVDPAHATEKSDSTTAHDHATAEPKDSAH</sequence>
<proteinExistence type="predicted"/>
<evidence type="ECO:0000313" key="2">
    <source>
        <dbReference type="EMBL" id="MBA5629936.1"/>
    </source>
</evidence>
<protein>
    <submittedName>
        <fullName evidence="2">Uncharacterized protein</fullName>
    </submittedName>
</protein>
<feature type="compositionally biased region" description="Basic and acidic residues" evidence="1">
    <location>
        <begin position="34"/>
        <end position="85"/>
    </location>
</feature>
<dbReference type="RefSeq" id="WP_182043543.1">
    <property type="nucleotide sequence ID" value="NZ_JACDZE010000002.1"/>
</dbReference>
<accession>A0A838ZSH7</accession>
<dbReference type="AlphaFoldDB" id="A0A838ZSH7"/>
<dbReference type="PROSITE" id="PS51257">
    <property type="entry name" value="PROKAR_LIPOPROTEIN"/>
    <property type="match status" value="1"/>
</dbReference>
<name>A0A838ZSH7_9FLAO</name>
<dbReference type="EMBL" id="JACDZE010000002">
    <property type="protein sequence ID" value="MBA5629936.1"/>
    <property type="molecule type" value="Genomic_DNA"/>
</dbReference>
<organism evidence="2 3">
    <name type="scientific">Moheibacter lacus</name>
    <dbReference type="NCBI Taxonomy" id="2745851"/>
    <lineage>
        <taxon>Bacteria</taxon>
        <taxon>Pseudomonadati</taxon>
        <taxon>Bacteroidota</taxon>
        <taxon>Flavobacteriia</taxon>
        <taxon>Flavobacteriales</taxon>
        <taxon>Weeksellaceae</taxon>
        <taxon>Moheibacter</taxon>
    </lineage>
</organism>
<reference evidence="2 3" key="1">
    <citation type="submission" date="2020-07" db="EMBL/GenBank/DDBJ databases">
        <title>Moheibacter lacus sp. nov., a member of the family Flavobacteriaceae isolated from freshwater lake sediment.</title>
        <authorList>
            <person name="Liu Y."/>
        </authorList>
    </citation>
    <scope>NUCLEOTIDE SEQUENCE [LARGE SCALE GENOMIC DNA]</scope>
    <source>
        <strain evidence="2 3">BDHS18</strain>
    </source>
</reference>
<feature type="region of interest" description="Disordered" evidence="1">
    <location>
        <begin position="33"/>
        <end position="85"/>
    </location>
</feature>